<feature type="domain" description="NB-ARC" evidence="1">
    <location>
        <begin position="153"/>
        <end position="254"/>
    </location>
</feature>
<dbReference type="InterPro" id="IPR058651">
    <property type="entry name" value="HTH_VMAP-M9"/>
</dbReference>
<gene>
    <name evidence="3" type="ordered locus">Tery_2292</name>
</gene>
<evidence type="ECO:0000313" key="3">
    <source>
        <dbReference type="EMBL" id="ABG51516.1"/>
    </source>
</evidence>
<evidence type="ECO:0000259" key="1">
    <source>
        <dbReference type="Pfam" id="PF00931"/>
    </source>
</evidence>
<protein>
    <submittedName>
        <fullName evidence="3">ATPase</fullName>
    </submittedName>
</protein>
<dbReference type="InterPro" id="IPR002182">
    <property type="entry name" value="NB-ARC"/>
</dbReference>
<dbReference type="RefSeq" id="WP_011611884.1">
    <property type="nucleotide sequence ID" value="NC_008312.1"/>
</dbReference>
<dbReference type="KEGG" id="ter:Tery_2292"/>
<dbReference type="EMBL" id="CP000393">
    <property type="protein sequence ID" value="ABG51516.1"/>
    <property type="molecule type" value="Genomic_DNA"/>
</dbReference>
<dbReference type="SUPFAM" id="SSF52540">
    <property type="entry name" value="P-loop containing nucleoside triphosphate hydrolases"/>
    <property type="match status" value="1"/>
</dbReference>
<dbReference type="PRINTS" id="PR00364">
    <property type="entry name" value="DISEASERSIST"/>
</dbReference>
<dbReference type="GO" id="GO:0043531">
    <property type="term" value="F:ADP binding"/>
    <property type="evidence" value="ECO:0007669"/>
    <property type="project" value="InterPro"/>
</dbReference>
<reference evidence="3" key="1">
    <citation type="submission" date="2006-06" db="EMBL/GenBank/DDBJ databases">
        <title>Complete sequence of Trichodesmium erythraeum IMS101.</title>
        <authorList>
            <consortium name="US DOE Joint Genome Institute"/>
            <person name="Copeland A."/>
            <person name="Lucas S."/>
            <person name="Lapidus A."/>
            <person name="Barry K."/>
            <person name="Detter J.C."/>
            <person name="Glavina del Rio T."/>
            <person name="Hammon N."/>
            <person name="Israni S."/>
            <person name="Dalin E."/>
            <person name="Tice H."/>
            <person name="Pitluck S."/>
            <person name="Kiss H."/>
            <person name="Munk A.C."/>
            <person name="Brettin T."/>
            <person name="Bruce D."/>
            <person name="Han C."/>
            <person name="Tapia R."/>
            <person name="Gilna P."/>
            <person name="Schmutz J."/>
            <person name="Larimer F."/>
            <person name="Land M."/>
            <person name="Hauser L."/>
            <person name="Kyrpides N."/>
            <person name="Kim E."/>
            <person name="Richardson P."/>
        </authorList>
    </citation>
    <scope>NUCLEOTIDE SEQUENCE [LARGE SCALE GENOMIC DNA]</scope>
    <source>
        <strain evidence="3">IMS101</strain>
    </source>
</reference>
<organism evidence="3">
    <name type="scientific">Trichodesmium erythraeum (strain IMS101)</name>
    <dbReference type="NCBI Taxonomy" id="203124"/>
    <lineage>
        <taxon>Bacteria</taxon>
        <taxon>Bacillati</taxon>
        <taxon>Cyanobacteriota</taxon>
        <taxon>Cyanophyceae</taxon>
        <taxon>Oscillatoriophycideae</taxon>
        <taxon>Oscillatoriales</taxon>
        <taxon>Microcoleaceae</taxon>
        <taxon>Trichodesmium</taxon>
    </lineage>
</organism>
<proteinExistence type="predicted"/>
<name>Q112Q8_TRIEI</name>
<dbReference type="OrthoDB" id="441260at2"/>
<dbReference type="AlphaFoldDB" id="Q112Q8"/>
<dbReference type="Pfam" id="PF00931">
    <property type="entry name" value="NB-ARC"/>
    <property type="match status" value="1"/>
</dbReference>
<dbReference type="PANTHER" id="PTHR34301">
    <property type="entry name" value="DNA-BINDING PROTEIN-RELATED"/>
    <property type="match status" value="1"/>
</dbReference>
<dbReference type="PANTHER" id="PTHR34301:SF8">
    <property type="entry name" value="ATPASE DOMAIN-CONTAINING PROTEIN"/>
    <property type="match status" value="1"/>
</dbReference>
<dbReference type="HOGENOM" id="CLU_025923_0_0_3"/>
<accession>Q112Q8</accession>
<feature type="domain" description="vWA-MoxR associated protein N-terminal HTH" evidence="2">
    <location>
        <begin position="1"/>
        <end position="83"/>
    </location>
</feature>
<evidence type="ECO:0000259" key="2">
    <source>
        <dbReference type="Pfam" id="PF26355"/>
    </source>
</evidence>
<dbReference type="eggNOG" id="COG1672">
    <property type="taxonomic scope" value="Bacteria"/>
</dbReference>
<dbReference type="STRING" id="203124.Tery_2292"/>
<dbReference type="Gene3D" id="3.40.50.300">
    <property type="entry name" value="P-loop containing nucleotide triphosphate hydrolases"/>
    <property type="match status" value="1"/>
</dbReference>
<dbReference type="InterPro" id="IPR027417">
    <property type="entry name" value="P-loop_NTPase"/>
</dbReference>
<sequence>MDIQEILNLADHLIFNKTGKHLEDLQQAILKGVFQGKKYSEIAQECQCTNGHVRDVASELWKTFSDTFGEQVNKSNLRTTFERWQFSIVSSPKIEKDFIGIKNINFCPETSPSSETIKPENLTQPNINKCQTIPRPKINLSDAPDYKKFYGRNQEIKTLKKWILQEQKKLVILHGIIGIGKTALALQLIKNIQNKFDYIIWQSLRDSPPLKTIQTNLIKFISNQKLTIETSGNSYLLENLRKHRCLIILDDIQTIFSSRKLASHYLPEYENYSQFFQLIGELSHQSCCLIISREKLREISSGKNTSVRSLHLKGLDEEAAIKILKDQDLEVDAQGQKLINFYQGNPTWLNIIATTINDLFAGSVSELFQYDSLFLDADIKELLHQQFARLSELEKQIISHLATKTEAVAISTLLDNLQIPLSDLLNIIKSLQRRSLIEKQENNFILLPLLKLYFLSNEVGANSHLSLHSCG</sequence>
<dbReference type="Pfam" id="PF26355">
    <property type="entry name" value="HTH_VMAP-M9"/>
    <property type="match status" value="1"/>
</dbReference>